<evidence type="ECO:0000313" key="3">
    <source>
        <dbReference type="Proteomes" id="UP000681526"/>
    </source>
</evidence>
<comment type="caution">
    <text evidence="2">The sequence shown here is derived from an EMBL/GenBank/DDBJ whole genome shotgun (WGS) entry which is preliminary data.</text>
</comment>
<protein>
    <submittedName>
        <fullName evidence="2">Uncharacterized protein</fullName>
    </submittedName>
</protein>
<dbReference type="Proteomes" id="UP000681526">
    <property type="component" value="Unassembled WGS sequence"/>
</dbReference>
<sequence length="25" mass="2402">MKVKPALQVTAGPEGGACDSGTGAR</sequence>
<feature type="region of interest" description="Disordered" evidence="1">
    <location>
        <begin position="1"/>
        <end position="25"/>
    </location>
</feature>
<dbReference type="EMBL" id="CAJRAY010000026">
    <property type="protein sequence ID" value="CAG5082523.1"/>
    <property type="molecule type" value="Genomic_DNA"/>
</dbReference>
<name>A0ABN7RS34_THEXY</name>
<gene>
    <name evidence="2" type="primary">txxe 913</name>
    <name evidence="2" type="ORF">TXXE_06045</name>
</gene>
<reference evidence="2 3" key="1">
    <citation type="submission" date="2021-04" db="EMBL/GenBank/DDBJ databases">
        <authorList>
            <person name="Rakotoarivonina H."/>
        </authorList>
    </citation>
    <scope>NUCLEOTIDE SEQUENCE [LARGE SCALE GENOMIC DNA]</scope>
    <source>
        <strain evidence="2 3">XE</strain>
    </source>
</reference>
<proteinExistence type="predicted"/>
<evidence type="ECO:0000313" key="2">
    <source>
        <dbReference type="EMBL" id="CAG5082523.1"/>
    </source>
</evidence>
<evidence type="ECO:0000256" key="1">
    <source>
        <dbReference type="SAM" id="MobiDB-lite"/>
    </source>
</evidence>
<organism evidence="2 3">
    <name type="scientific">Thermobacillus xylanilyticus</name>
    <dbReference type="NCBI Taxonomy" id="76633"/>
    <lineage>
        <taxon>Bacteria</taxon>
        <taxon>Bacillati</taxon>
        <taxon>Bacillota</taxon>
        <taxon>Bacilli</taxon>
        <taxon>Bacillales</taxon>
        <taxon>Paenibacillaceae</taxon>
        <taxon>Thermobacillus</taxon>
    </lineage>
</organism>
<accession>A0ABN7RS34</accession>
<keyword evidence="3" id="KW-1185">Reference proteome</keyword>